<keyword evidence="4 10" id="KW-0812">Transmembrane</keyword>
<dbReference type="InterPro" id="IPR010917">
    <property type="entry name" value="TonB_rcpt_CS"/>
</dbReference>
<name>A0ABT7Y6J1_9VIBR</name>
<evidence type="ECO:0000256" key="6">
    <source>
        <dbReference type="ARBA" id="ARBA00023065"/>
    </source>
</evidence>
<keyword evidence="3 10" id="KW-1134">Transmembrane beta strand</keyword>
<evidence type="ECO:0000256" key="8">
    <source>
        <dbReference type="ARBA" id="ARBA00023136"/>
    </source>
</evidence>
<dbReference type="PROSITE" id="PS01156">
    <property type="entry name" value="TONB_DEPENDENT_REC_2"/>
    <property type="match status" value="1"/>
</dbReference>
<dbReference type="InterPro" id="IPR037066">
    <property type="entry name" value="Plug_dom_sf"/>
</dbReference>
<organism evidence="16 17">
    <name type="scientific">Vibrio agarivorans</name>
    <dbReference type="NCBI Taxonomy" id="153622"/>
    <lineage>
        <taxon>Bacteria</taxon>
        <taxon>Pseudomonadati</taxon>
        <taxon>Pseudomonadota</taxon>
        <taxon>Gammaproteobacteria</taxon>
        <taxon>Vibrionales</taxon>
        <taxon>Vibrionaceae</taxon>
        <taxon>Vibrio</taxon>
    </lineage>
</organism>
<evidence type="ECO:0000256" key="7">
    <source>
        <dbReference type="ARBA" id="ARBA00023077"/>
    </source>
</evidence>
<proteinExistence type="inferred from homology"/>
<sequence>METMVVTAAGYEQTVTQAPASISVIDREQIENRSYQDLTDALRDIPGVTITGGGSRQDISLRGMPAEYTAILVDGRKQTGRETQPSSSGGFEQDWLPPLHAIERIEVVRGPMSTLYGSDAIGGVINIITRKDYQEWHGNLRVETTIQENSNSGNAYQGELYLAGPLIDGLLSASLTGMYQEREEDNIENGNGGKELDSYRASIHLTPTENDTFSLDYTSHDQKRYNTDGKSTNRGSTETNNDRESLGLAHSGSYLWGDGTSYVSQEVVENVGRELEVENTNFNTQWSMPLAEHYLTVGLSYSKQALDNNEFIFKNSQWSMYAENEWYMTQDFALTFGLRYDDNENFQSQLSPRVYGVWNLDSHWVIKGGVSTGYRAPSLTEMEEDWEQPSCGREQNCVIYGNPDLKAESSVNSEMGIYYADDNTLTSSATFFYSDFKDKINLRHIDETCSGDCDLTYENVEEAITYGSELSLAKNVTTNIRLAANYTYTYSEKKAGEDKGQPLTQMPEHLASINADWKLQDTINSWARISYRSEENDNISVDSSRTLAPSVTYVDIGANWRINNNIKLMAGIYNLFDQQTSYEEYGYVEDGRRYWLAIDTSF</sequence>
<evidence type="ECO:0000313" key="17">
    <source>
        <dbReference type="Proteomes" id="UP001169719"/>
    </source>
</evidence>
<evidence type="ECO:0000256" key="2">
    <source>
        <dbReference type="ARBA" id="ARBA00022448"/>
    </source>
</evidence>
<dbReference type="InterPro" id="IPR012910">
    <property type="entry name" value="Plug_dom"/>
</dbReference>
<evidence type="ECO:0000256" key="4">
    <source>
        <dbReference type="ARBA" id="ARBA00022692"/>
    </source>
</evidence>
<dbReference type="Gene3D" id="2.40.170.20">
    <property type="entry name" value="TonB-dependent receptor, beta-barrel domain"/>
    <property type="match status" value="1"/>
</dbReference>
<reference evidence="16" key="1">
    <citation type="submission" date="2024-05" db="EMBL/GenBank/DDBJ databases">
        <title>Genome Sequences of Four Agar- Degrading Marine Bacteria.</title>
        <authorList>
            <person name="Phillips E.K."/>
            <person name="Shaffer J.C."/>
            <person name="Henson M.W."/>
            <person name="Temperton B."/>
            <person name="Thrash C.J."/>
            <person name="Martin M.O."/>
        </authorList>
    </citation>
    <scope>NUCLEOTIDE SEQUENCE</scope>
    <source>
        <strain evidence="16">EKP203</strain>
    </source>
</reference>
<keyword evidence="8 10" id="KW-0472">Membrane</keyword>
<dbReference type="InterPro" id="IPR039426">
    <property type="entry name" value="TonB-dep_rcpt-like"/>
</dbReference>
<dbReference type="PANTHER" id="PTHR30069:SF53">
    <property type="entry name" value="COLICIN I RECEPTOR-RELATED"/>
    <property type="match status" value="1"/>
</dbReference>
<dbReference type="Pfam" id="PF00593">
    <property type="entry name" value="TonB_dep_Rec_b-barrel"/>
    <property type="match status" value="1"/>
</dbReference>
<evidence type="ECO:0000259" key="14">
    <source>
        <dbReference type="Pfam" id="PF00593"/>
    </source>
</evidence>
<evidence type="ECO:0000259" key="15">
    <source>
        <dbReference type="Pfam" id="PF07715"/>
    </source>
</evidence>
<evidence type="ECO:0000256" key="9">
    <source>
        <dbReference type="ARBA" id="ARBA00023237"/>
    </source>
</evidence>
<evidence type="ECO:0000256" key="1">
    <source>
        <dbReference type="ARBA" id="ARBA00004571"/>
    </source>
</evidence>
<keyword evidence="6" id="KW-0406">Ion transport</keyword>
<dbReference type="InterPro" id="IPR000531">
    <property type="entry name" value="Beta-barrel_TonB"/>
</dbReference>
<comment type="subcellular location">
    <subcellularLocation>
        <location evidence="1 10">Cell outer membrane</location>
        <topology evidence="1 10">Multi-pass membrane protein</topology>
    </subcellularLocation>
</comment>
<dbReference type="Gene3D" id="2.170.130.10">
    <property type="entry name" value="TonB-dependent receptor, plug domain"/>
    <property type="match status" value="1"/>
</dbReference>
<feature type="domain" description="TonB-dependent receptor-like beta-barrel" evidence="14">
    <location>
        <begin position="148"/>
        <end position="575"/>
    </location>
</feature>
<gene>
    <name evidence="16" type="ORF">QWJ08_20195</name>
</gene>
<keyword evidence="2 10" id="KW-0813">Transport</keyword>
<evidence type="ECO:0000256" key="13">
    <source>
        <dbReference type="SAM" id="MobiDB-lite"/>
    </source>
</evidence>
<feature type="domain" description="TonB-dependent receptor plug" evidence="15">
    <location>
        <begin position="16"/>
        <end position="124"/>
    </location>
</feature>
<keyword evidence="7 12" id="KW-0798">TonB box</keyword>
<dbReference type="Proteomes" id="UP001169719">
    <property type="component" value="Unassembled WGS sequence"/>
</dbReference>
<evidence type="ECO:0000313" key="16">
    <source>
        <dbReference type="EMBL" id="MDN2483673.1"/>
    </source>
</evidence>
<evidence type="ECO:0000256" key="10">
    <source>
        <dbReference type="PROSITE-ProRule" id="PRU01360"/>
    </source>
</evidence>
<evidence type="ECO:0000256" key="11">
    <source>
        <dbReference type="PROSITE-ProRule" id="PRU10144"/>
    </source>
</evidence>
<feature type="short sequence motif" description="TonB C-terminal box" evidence="11">
    <location>
        <begin position="585"/>
        <end position="602"/>
    </location>
</feature>
<keyword evidence="5" id="KW-0732">Signal</keyword>
<feature type="region of interest" description="Disordered" evidence="13">
    <location>
        <begin position="212"/>
        <end position="244"/>
    </location>
</feature>
<accession>A0ABT7Y6J1</accession>
<evidence type="ECO:0000256" key="12">
    <source>
        <dbReference type="RuleBase" id="RU003357"/>
    </source>
</evidence>
<dbReference type="EMBL" id="JAUEOZ010000002">
    <property type="protein sequence ID" value="MDN2483673.1"/>
    <property type="molecule type" value="Genomic_DNA"/>
</dbReference>
<feature type="compositionally biased region" description="Basic and acidic residues" evidence="13">
    <location>
        <begin position="218"/>
        <end position="227"/>
    </location>
</feature>
<protein>
    <submittedName>
        <fullName evidence="16">TonB-dependent receptor</fullName>
    </submittedName>
</protein>
<dbReference type="PANTHER" id="PTHR30069">
    <property type="entry name" value="TONB-DEPENDENT OUTER MEMBRANE RECEPTOR"/>
    <property type="match status" value="1"/>
</dbReference>
<keyword evidence="17" id="KW-1185">Reference proteome</keyword>
<dbReference type="InterPro" id="IPR036942">
    <property type="entry name" value="Beta-barrel_TonB_sf"/>
</dbReference>
<evidence type="ECO:0000256" key="5">
    <source>
        <dbReference type="ARBA" id="ARBA00022729"/>
    </source>
</evidence>
<dbReference type="Pfam" id="PF07715">
    <property type="entry name" value="Plug"/>
    <property type="match status" value="1"/>
</dbReference>
<comment type="similarity">
    <text evidence="10 12">Belongs to the TonB-dependent receptor family.</text>
</comment>
<feature type="compositionally biased region" description="Polar residues" evidence="13">
    <location>
        <begin position="228"/>
        <end position="239"/>
    </location>
</feature>
<dbReference type="CDD" id="cd01347">
    <property type="entry name" value="ligand_gated_channel"/>
    <property type="match status" value="1"/>
</dbReference>
<evidence type="ECO:0000256" key="3">
    <source>
        <dbReference type="ARBA" id="ARBA00022452"/>
    </source>
</evidence>
<keyword evidence="9 10" id="KW-0998">Cell outer membrane</keyword>
<comment type="caution">
    <text evidence="16">The sequence shown here is derived from an EMBL/GenBank/DDBJ whole genome shotgun (WGS) entry which is preliminary data.</text>
</comment>
<dbReference type="PROSITE" id="PS52016">
    <property type="entry name" value="TONB_DEPENDENT_REC_3"/>
    <property type="match status" value="1"/>
</dbReference>
<keyword evidence="16" id="KW-0675">Receptor</keyword>
<dbReference type="SUPFAM" id="SSF56935">
    <property type="entry name" value="Porins"/>
    <property type="match status" value="1"/>
</dbReference>